<dbReference type="EMBL" id="QXGB01009555">
    <property type="protein sequence ID" value="KAE9156840.1"/>
    <property type="molecule type" value="Genomic_DNA"/>
</dbReference>
<proteinExistence type="predicted"/>
<dbReference type="Proteomes" id="UP000433483">
    <property type="component" value="Unassembled WGS sequence"/>
</dbReference>
<reference evidence="1 2" key="1">
    <citation type="submission" date="2018-08" db="EMBL/GenBank/DDBJ databases">
        <title>Genomic investigation of the strawberry pathogen Phytophthora fragariae indicates pathogenicity is determined by transcriptional variation in three key races.</title>
        <authorList>
            <person name="Adams T.M."/>
            <person name="Armitage A.D."/>
            <person name="Sobczyk M.K."/>
            <person name="Bates H.J."/>
            <person name="Dunwell J.M."/>
            <person name="Nellist C.F."/>
            <person name="Harrison R.J."/>
        </authorList>
    </citation>
    <scope>NUCLEOTIDE SEQUENCE [LARGE SCALE GENOMIC DNA]</scope>
    <source>
        <strain evidence="1 2">NOV-27</strain>
    </source>
</reference>
<keyword evidence="2" id="KW-1185">Reference proteome</keyword>
<feature type="non-terminal residue" evidence="1">
    <location>
        <position position="1"/>
    </location>
</feature>
<sequence length="138" mass="15128">GTYYSANQSVELLLFHQSALLVSCECLNRQRCQAATRHGCTGVVFTVSVSSPLFPACCHGRRARRSCARRSSLGLPRLHGRNARCWSRRCDVRRDVTVVVLAVRLLVRAVWHDGTGVMLAVGLAAEVSDMTARSLCSP</sequence>
<protein>
    <submittedName>
        <fullName evidence="1">Uncharacterized protein</fullName>
    </submittedName>
</protein>
<organism evidence="1 2">
    <name type="scientific">Phytophthora fragariae</name>
    <dbReference type="NCBI Taxonomy" id="53985"/>
    <lineage>
        <taxon>Eukaryota</taxon>
        <taxon>Sar</taxon>
        <taxon>Stramenopiles</taxon>
        <taxon>Oomycota</taxon>
        <taxon>Peronosporomycetes</taxon>
        <taxon>Peronosporales</taxon>
        <taxon>Peronosporaceae</taxon>
        <taxon>Phytophthora</taxon>
    </lineage>
</organism>
<name>A0A6A3UXK5_9STRA</name>
<evidence type="ECO:0000313" key="1">
    <source>
        <dbReference type="EMBL" id="KAE9156840.1"/>
    </source>
</evidence>
<gene>
    <name evidence="1" type="ORF">PF005_g33067</name>
</gene>
<dbReference type="AlphaFoldDB" id="A0A6A3UXK5"/>
<accession>A0A6A3UXK5</accession>
<evidence type="ECO:0000313" key="2">
    <source>
        <dbReference type="Proteomes" id="UP000433483"/>
    </source>
</evidence>
<comment type="caution">
    <text evidence="1">The sequence shown here is derived from an EMBL/GenBank/DDBJ whole genome shotgun (WGS) entry which is preliminary data.</text>
</comment>